<keyword evidence="1" id="KW-0472">Membrane</keyword>
<dbReference type="PATRIC" id="fig|1182568.3.peg.950"/>
<reference evidence="2 3" key="1">
    <citation type="submission" date="2015-01" db="EMBL/GenBank/DDBJ databases">
        <title>Deinococcus puniceus/DY1/ whole genome sequencing.</title>
        <authorList>
            <person name="Kim M.K."/>
            <person name="Srinivasan S."/>
            <person name="Lee J.-J."/>
        </authorList>
    </citation>
    <scope>NUCLEOTIDE SEQUENCE [LARGE SCALE GENOMIC DNA]</scope>
    <source>
        <strain evidence="2 3">DY1</strain>
    </source>
</reference>
<feature type="transmembrane region" description="Helical" evidence="1">
    <location>
        <begin position="47"/>
        <end position="69"/>
    </location>
</feature>
<dbReference type="EMBL" id="CP011387">
    <property type="protein sequence ID" value="ANE43159.1"/>
    <property type="molecule type" value="Genomic_DNA"/>
</dbReference>
<dbReference type="KEGG" id="dpu:SU48_04565"/>
<evidence type="ECO:0000313" key="2">
    <source>
        <dbReference type="EMBL" id="ANE43159.1"/>
    </source>
</evidence>
<evidence type="ECO:0000256" key="1">
    <source>
        <dbReference type="SAM" id="Phobius"/>
    </source>
</evidence>
<organism evidence="2 3">
    <name type="scientific">Deinococcus puniceus</name>
    <dbReference type="NCBI Taxonomy" id="1182568"/>
    <lineage>
        <taxon>Bacteria</taxon>
        <taxon>Thermotogati</taxon>
        <taxon>Deinococcota</taxon>
        <taxon>Deinococci</taxon>
        <taxon>Deinococcales</taxon>
        <taxon>Deinococcaceae</taxon>
        <taxon>Deinococcus</taxon>
    </lineage>
</organism>
<feature type="transmembrane region" description="Helical" evidence="1">
    <location>
        <begin position="6"/>
        <end position="35"/>
    </location>
</feature>
<keyword evidence="1" id="KW-1133">Transmembrane helix</keyword>
<sequence>MIDVSFFVVLAITAALILLTVVVMTLMTAGLWFYTRITGKAVPRPRRLQLIFGVTALVVVPLIITVLVVNS</sequence>
<keyword evidence="1" id="KW-0812">Transmembrane</keyword>
<keyword evidence="3" id="KW-1185">Reference proteome</keyword>
<dbReference type="RefSeq" id="WP_064014218.1">
    <property type="nucleotide sequence ID" value="NZ_CP011387.1"/>
</dbReference>
<name>A0A172T809_9DEIO</name>
<protein>
    <submittedName>
        <fullName evidence="2">Uncharacterized protein</fullName>
    </submittedName>
</protein>
<proteinExistence type="predicted"/>
<gene>
    <name evidence="2" type="ORF">SU48_04565</name>
</gene>
<dbReference type="AlphaFoldDB" id="A0A172T809"/>
<accession>A0A172T809</accession>
<dbReference type="Proteomes" id="UP000077363">
    <property type="component" value="Chromosome"/>
</dbReference>
<evidence type="ECO:0000313" key="3">
    <source>
        <dbReference type="Proteomes" id="UP000077363"/>
    </source>
</evidence>